<keyword evidence="8" id="KW-0227">DNA damage</keyword>
<keyword evidence="5" id="KW-0540">Nuclease</keyword>
<evidence type="ECO:0000256" key="9">
    <source>
        <dbReference type="ARBA" id="ARBA00022801"/>
    </source>
</evidence>
<dbReference type="GO" id="GO:0000287">
    <property type="term" value="F:magnesium ion binding"/>
    <property type="evidence" value="ECO:0007669"/>
    <property type="project" value="InterPro"/>
</dbReference>
<dbReference type="RefSeq" id="WP_168961303.1">
    <property type="nucleotide sequence ID" value="NZ_CALXNT010000088.1"/>
</dbReference>
<dbReference type="Pfam" id="PF05866">
    <property type="entry name" value="RusA"/>
    <property type="match status" value="1"/>
</dbReference>
<dbReference type="InterPro" id="IPR008822">
    <property type="entry name" value="Endonuclease_RusA-like"/>
</dbReference>
<keyword evidence="10" id="KW-0460">Magnesium</keyword>
<proteinExistence type="inferred from homology"/>
<keyword evidence="12" id="KW-0234">DNA repair</keyword>
<dbReference type="EC" id="3.1.21.10" evidence="14"/>
<evidence type="ECO:0000256" key="12">
    <source>
        <dbReference type="ARBA" id="ARBA00023204"/>
    </source>
</evidence>
<dbReference type="EMBL" id="JABAEW010000002">
    <property type="protein sequence ID" value="NMD85232.1"/>
    <property type="molecule type" value="Genomic_DNA"/>
</dbReference>
<evidence type="ECO:0000256" key="10">
    <source>
        <dbReference type="ARBA" id="ARBA00022842"/>
    </source>
</evidence>
<dbReference type="InterPro" id="IPR016281">
    <property type="entry name" value="Endonuclease_RusA"/>
</dbReference>
<evidence type="ECO:0000313" key="18">
    <source>
        <dbReference type="Proteomes" id="UP000576225"/>
    </source>
</evidence>
<evidence type="ECO:0000313" key="17">
    <source>
        <dbReference type="EMBL" id="NMD85232.1"/>
    </source>
</evidence>
<evidence type="ECO:0000256" key="14">
    <source>
        <dbReference type="ARBA" id="ARBA00029488"/>
    </source>
</evidence>
<evidence type="ECO:0000256" key="2">
    <source>
        <dbReference type="ARBA" id="ARBA00008865"/>
    </source>
</evidence>
<evidence type="ECO:0000256" key="5">
    <source>
        <dbReference type="ARBA" id="ARBA00022722"/>
    </source>
</evidence>
<dbReference type="GO" id="GO:0006310">
    <property type="term" value="P:DNA recombination"/>
    <property type="evidence" value="ECO:0007669"/>
    <property type="project" value="UniProtKB-KW"/>
</dbReference>
<keyword evidence="6" id="KW-0479">Metal-binding</keyword>
<reference evidence="17 18" key="1">
    <citation type="submission" date="2020-04" db="EMBL/GenBank/DDBJ databases">
        <authorList>
            <person name="Hitch T.C.A."/>
            <person name="Wylensek D."/>
            <person name="Clavel T."/>
        </authorList>
    </citation>
    <scope>NUCLEOTIDE SEQUENCE [LARGE SCALE GENOMIC DNA]</scope>
    <source>
        <strain evidence="17 18">COR2-253-APC-1A</strain>
    </source>
</reference>
<evidence type="ECO:0000256" key="4">
    <source>
        <dbReference type="ARBA" id="ARBA00014885"/>
    </source>
</evidence>
<dbReference type="InterPro" id="IPR036614">
    <property type="entry name" value="RusA-like_sf"/>
</dbReference>
<comment type="caution">
    <text evidence="17">The sequence shown here is derived from an EMBL/GenBank/DDBJ whole genome shotgun (WGS) entry which is preliminary data.</text>
</comment>
<sequence>MVREFEIPWPPSVNHYYRHVGNKVLISREGRQYRENVMAMFRDKPQPPFTGPIELYAEFYPPDARRRDLDNLLKCTQDTLQHAGVFNDDSQIAVIHIIKQKPIPPHGLTYIRIKDHEQQTE</sequence>
<dbReference type="AlphaFoldDB" id="A0A848AWB9"/>
<evidence type="ECO:0000256" key="1">
    <source>
        <dbReference type="ARBA" id="ARBA00001946"/>
    </source>
</evidence>
<protein>
    <recommendedName>
        <fullName evidence="4">Crossover junction endodeoxyribonuclease RusA</fullName>
        <ecNumber evidence="14">3.1.21.10</ecNumber>
    </recommendedName>
    <alternativeName>
        <fullName evidence="15">Holliday junction nuclease RusA</fullName>
    </alternativeName>
    <alternativeName>
        <fullName evidence="16">Holliday junction resolvase</fullName>
    </alternativeName>
</protein>
<evidence type="ECO:0000256" key="11">
    <source>
        <dbReference type="ARBA" id="ARBA00023172"/>
    </source>
</evidence>
<evidence type="ECO:0000256" key="15">
    <source>
        <dbReference type="ARBA" id="ARBA00030920"/>
    </source>
</evidence>
<comment type="similarity">
    <text evidence="2">Belongs to the RusA family.</text>
</comment>
<comment type="subunit">
    <text evidence="3">Homodimer.</text>
</comment>
<evidence type="ECO:0000256" key="6">
    <source>
        <dbReference type="ARBA" id="ARBA00022723"/>
    </source>
</evidence>
<dbReference type="SUPFAM" id="SSF103084">
    <property type="entry name" value="Holliday junction resolvase RusA"/>
    <property type="match status" value="1"/>
</dbReference>
<dbReference type="Gene3D" id="3.30.1330.70">
    <property type="entry name" value="Holliday junction resolvase RusA"/>
    <property type="match status" value="1"/>
</dbReference>
<keyword evidence="7" id="KW-0255">Endonuclease</keyword>
<keyword evidence="9" id="KW-0378">Hydrolase</keyword>
<dbReference type="GO" id="GO:0008821">
    <property type="term" value="F:crossover junction DNA endonuclease activity"/>
    <property type="evidence" value="ECO:0007669"/>
    <property type="project" value="UniProtKB-EC"/>
</dbReference>
<evidence type="ECO:0000256" key="13">
    <source>
        <dbReference type="ARBA" id="ARBA00029354"/>
    </source>
</evidence>
<evidence type="ECO:0000256" key="3">
    <source>
        <dbReference type="ARBA" id="ARBA00011738"/>
    </source>
</evidence>
<gene>
    <name evidence="17" type="ORF">HF882_01395</name>
</gene>
<comment type="cofactor">
    <cofactor evidence="1">
        <name>Mg(2+)</name>
        <dbReference type="ChEBI" id="CHEBI:18420"/>
    </cofactor>
</comment>
<accession>A0A848AWB9</accession>
<dbReference type="PIRSF" id="PIRSF001007">
    <property type="entry name" value="RusA"/>
    <property type="match status" value="1"/>
</dbReference>
<keyword evidence="11" id="KW-0233">DNA recombination</keyword>
<comment type="catalytic activity">
    <reaction evidence="13">
        <text>Endonucleolytic cleavage at a junction such as a reciprocal single-stranded crossover between two homologous DNA duplexes (Holliday junction).</text>
        <dbReference type="EC" id="3.1.21.10"/>
    </reaction>
</comment>
<organism evidence="17 18">
    <name type="scientific">Victivallis vadensis</name>
    <dbReference type="NCBI Taxonomy" id="172901"/>
    <lineage>
        <taxon>Bacteria</taxon>
        <taxon>Pseudomonadati</taxon>
        <taxon>Lentisphaerota</taxon>
        <taxon>Lentisphaeria</taxon>
        <taxon>Victivallales</taxon>
        <taxon>Victivallaceae</taxon>
        <taxon>Victivallis</taxon>
    </lineage>
</organism>
<evidence type="ECO:0000256" key="7">
    <source>
        <dbReference type="ARBA" id="ARBA00022759"/>
    </source>
</evidence>
<dbReference type="Proteomes" id="UP000576225">
    <property type="component" value="Unassembled WGS sequence"/>
</dbReference>
<evidence type="ECO:0000256" key="8">
    <source>
        <dbReference type="ARBA" id="ARBA00022763"/>
    </source>
</evidence>
<dbReference type="GO" id="GO:0006281">
    <property type="term" value="P:DNA repair"/>
    <property type="evidence" value="ECO:0007669"/>
    <property type="project" value="UniProtKB-KW"/>
</dbReference>
<evidence type="ECO:0000256" key="16">
    <source>
        <dbReference type="ARBA" id="ARBA00031953"/>
    </source>
</evidence>
<name>A0A848AWB9_9BACT</name>